<feature type="signal peptide" evidence="2">
    <location>
        <begin position="1"/>
        <end position="20"/>
    </location>
</feature>
<dbReference type="Proteomes" id="UP000494106">
    <property type="component" value="Unassembled WGS sequence"/>
</dbReference>
<evidence type="ECO:0000256" key="1">
    <source>
        <dbReference type="SAM" id="Coils"/>
    </source>
</evidence>
<dbReference type="EMBL" id="CADEBC010000123">
    <property type="protein sequence ID" value="CAB3223001.1"/>
    <property type="molecule type" value="Genomic_DNA"/>
</dbReference>
<name>A0A8S1BL11_ARCPL</name>
<gene>
    <name evidence="3" type="ORF">APLA_LOCUS1420</name>
    <name evidence="4" type="ORF">APLA_LOCUS16005</name>
</gene>
<sequence length="351" mass="40460">MAPFSVLFYVLLSITGHVLCEEVIYDEIELLSTTEKMIVDLEAHSDVENLLVKFQEIATKAEKLNNDISVTQEEIEDEYNKMIDVLSELTELVKDSNKAFIFLKAKGIDRVAVTYLKIENNELKAKILILLKVLFHEVPSATVAAIPIFIVDRLINIFENDNLALKAHSLDVLYLWLPDNPRVQARVMKIKGLQPFYEQISMLDTNVIKMLLDLFNKILDEHLKARSDVQKRIIDAEKLKFYQRIGLLEHMSTPMVCNGLLNIFTRTWSYNSKDNNILMTVFELLKNVKQFCVNIFRGKAKAVKLFKALQEYVESPENKENFILNGLNITDVALVIEDYVQKVKPLTKDEF</sequence>
<dbReference type="SUPFAM" id="SSF48371">
    <property type="entry name" value="ARM repeat"/>
    <property type="match status" value="1"/>
</dbReference>
<evidence type="ECO:0000313" key="6">
    <source>
        <dbReference type="Proteomes" id="UP000494256"/>
    </source>
</evidence>
<dbReference type="Gene3D" id="1.25.10.10">
    <property type="entry name" value="Leucine-rich Repeat Variant"/>
    <property type="match status" value="1"/>
</dbReference>
<keyword evidence="1" id="KW-0175">Coiled coil</keyword>
<organism evidence="4 6">
    <name type="scientific">Arctia plantaginis</name>
    <name type="common">Wood tiger moth</name>
    <name type="synonym">Phalaena plantaginis</name>
    <dbReference type="NCBI Taxonomy" id="874455"/>
    <lineage>
        <taxon>Eukaryota</taxon>
        <taxon>Metazoa</taxon>
        <taxon>Ecdysozoa</taxon>
        <taxon>Arthropoda</taxon>
        <taxon>Hexapoda</taxon>
        <taxon>Insecta</taxon>
        <taxon>Pterygota</taxon>
        <taxon>Neoptera</taxon>
        <taxon>Endopterygota</taxon>
        <taxon>Lepidoptera</taxon>
        <taxon>Glossata</taxon>
        <taxon>Ditrysia</taxon>
        <taxon>Noctuoidea</taxon>
        <taxon>Erebidae</taxon>
        <taxon>Arctiinae</taxon>
        <taxon>Arctia</taxon>
    </lineage>
</organism>
<dbReference type="InterPro" id="IPR016024">
    <property type="entry name" value="ARM-type_fold"/>
</dbReference>
<keyword evidence="5" id="KW-1185">Reference proteome</keyword>
<keyword evidence="2" id="KW-0732">Signal</keyword>
<proteinExistence type="predicted"/>
<evidence type="ECO:0000256" key="2">
    <source>
        <dbReference type="SAM" id="SignalP"/>
    </source>
</evidence>
<evidence type="ECO:0000313" key="4">
    <source>
        <dbReference type="EMBL" id="CAB3257692.1"/>
    </source>
</evidence>
<protein>
    <recommendedName>
        <fullName evidence="7">Nucleotide exchange factor SIL1</fullName>
    </recommendedName>
</protein>
<dbReference type="Proteomes" id="UP000494256">
    <property type="component" value="Unassembled WGS sequence"/>
</dbReference>
<accession>A0A8S1BL11</accession>
<dbReference type="EMBL" id="CADEBD010000553">
    <property type="protein sequence ID" value="CAB3257692.1"/>
    <property type="molecule type" value="Genomic_DNA"/>
</dbReference>
<dbReference type="OrthoDB" id="7249705at2759"/>
<comment type="caution">
    <text evidence="4">The sequence shown here is derived from an EMBL/GenBank/DDBJ whole genome shotgun (WGS) entry which is preliminary data.</text>
</comment>
<dbReference type="AlphaFoldDB" id="A0A8S1BL11"/>
<reference evidence="5 6" key="1">
    <citation type="submission" date="2020-04" db="EMBL/GenBank/DDBJ databases">
        <authorList>
            <person name="Wallbank WR R."/>
            <person name="Pardo Diaz C."/>
            <person name="Kozak K."/>
            <person name="Martin S."/>
            <person name="Jiggins C."/>
            <person name="Moest M."/>
            <person name="Warren A I."/>
            <person name="Byers J.R.P. K."/>
            <person name="Montejo-Kovacevich G."/>
            <person name="Yen C E."/>
        </authorList>
    </citation>
    <scope>NUCLEOTIDE SEQUENCE [LARGE SCALE GENOMIC DNA]</scope>
</reference>
<dbReference type="InterPro" id="IPR011989">
    <property type="entry name" value="ARM-like"/>
</dbReference>
<evidence type="ECO:0008006" key="7">
    <source>
        <dbReference type="Google" id="ProtNLM"/>
    </source>
</evidence>
<feature type="coiled-coil region" evidence="1">
    <location>
        <begin position="47"/>
        <end position="92"/>
    </location>
</feature>
<feature type="chain" id="PRO_5036434400" description="Nucleotide exchange factor SIL1" evidence="2">
    <location>
        <begin position="21"/>
        <end position="351"/>
    </location>
</feature>
<evidence type="ECO:0000313" key="3">
    <source>
        <dbReference type="EMBL" id="CAB3223001.1"/>
    </source>
</evidence>
<evidence type="ECO:0000313" key="5">
    <source>
        <dbReference type="Proteomes" id="UP000494106"/>
    </source>
</evidence>